<dbReference type="SUPFAM" id="SSF56601">
    <property type="entry name" value="beta-lactamase/transpeptidase-like"/>
    <property type="match status" value="1"/>
</dbReference>
<dbReference type="GO" id="GO:0008955">
    <property type="term" value="F:peptidoglycan glycosyltransferase activity"/>
    <property type="evidence" value="ECO:0007669"/>
    <property type="project" value="UniProtKB-EC"/>
</dbReference>
<dbReference type="FunFam" id="1.10.3810.10:FF:000001">
    <property type="entry name" value="Penicillin-binding protein 1A"/>
    <property type="match status" value="1"/>
</dbReference>
<evidence type="ECO:0000256" key="8">
    <source>
        <dbReference type="ARBA" id="ARBA00022679"/>
    </source>
</evidence>
<dbReference type="InterPro" id="IPR050396">
    <property type="entry name" value="Glycosyltr_51/Transpeptidase"/>
</dbReference>
<dbReference type="AlphaFoldDB" id="A0A1F8CTU3"/>
<keyword evidence="17" id="KW-0812">Transmembrane</keyword>
<evidence type="ECO:0000256" key="17">
    <source>
        <dbReference type="SAM" id="Phobius"/>
    </source>
</evidence>
<sequence>MKDRGFRPIKLVLKTIGHLVFLIGKPFFWILLVLTVLGAVVVNSFVIFIRRNAVLRIKIRIPLSIYFGFIALGVCFVFWYFVLKDLPRSSDLMNREIEVSTKIFDRNGILLYQIYKDKNRTIVSLDKVPLTARLATLAAEDGEFYSHNGLSFKGMSRAFFKFVQEGKISSGSTITQQLVKNALLSPERTLTRKTKEIILALGVEREYSKDKILEMYLNEVSYGGTAYGIAEAAKTYFDKDVQNLTLAQASLLAGLPKSPTKYSPFGNNRYLAQERQKEILGLMKGRGFITDKEYKDAINEKVVFALNRTPILAPHFVLYTKDILAEKYGDDLLYKGGLEILTTLDMELQKKVEGIVQLEIDNLVGYNVTNGAALVLDVVSGEILAMVGSKDYFDNKIDGNVNVLLQLRQPGSSVKVINYAYALAHQYTVASVLKDSPVIFKVSGAKPYSPQNYDGKYRGNISLRSALAESRNIPAVRVLYSYGVSKMVELGRLMGISSWNSVADYGLSLTLGGGDVKMLDLARAYSTIANQGKKPIIRSILGISNYQNRELYTNVCGTTNPIPEAQAKETGCGEQVIDPRVAFLLTDILRDNNARTPAFGGHSSLVIPEHPEVAVKTGTSNSLRDNVTIGYNQKYLVAVWVGNNDNSPMSRVASGVTGASTIWNKIMLELLKNQPSNEWPVPQGLIQKPVCTFTGTQPCENCPTKTEWFLSENQPPIQSCHEYFSGLKNAEKI</sequence>
<comment type="caution">
    <text evidence="20">The sequence shown here is derived from an EMBL/GenBank/DDBJ whole genome shotgun (WGS) entry which is preliminary data.</text>
</comment>
<comment type="similarity">
    <text evidence="3">In the N-terminal section; belongs to the glycosyltransferase 51 family.</text>
</comment>
<evidence type="ECO:0000256" key="13">
    <source>
        <dbReference type="ARBA" id="ARBA00023268"/>
    </source>
</evidence>
<evidence type="ECO:0000256" key="10">
    <source>
        <dbReference type="ARBA" id="ARBA00022960"/>
    </source>
</evidence>
<dbReference type="InterPro" id="IPR012338">
    <property type="entry name" value="Beta-lactam/transpept-like"/>
</dbReference>
<evidence type="ECO:0000256" key="16">
    <source>
        <dbReference type="ARBA" id="ARBA00049902"/>
    </source>
</evidence>
<evidence type="ECO:0000256" key="14">
    <source>
        <dbReference type="ARBA" id="ARBA00023316"/>
    </source>
</evidence>
<dbReference type="GO" id="GO:0009252">
    <property type="term" value="P:peptidoglycan biosynthetic process"/>
    <property type="evidence" value="ECO:0007669"/>
    <property type="project" value="UniProtKB-KW"/>
</dbReference>
<comment type="subcellular location">
    <subcellularLocation>
        <location evidence="1">Cell membrane</location>
    </subcellularLocation>
</comment>
<evidence type="ECO:0000256" key="7">
    <source>
        <dbReference type="ARBA" id="ARBA00022676"/>
    </source>
</evidence>
<comment type="catalytic activity">
    <reaction evidence="15">
        <text>Preferential cleavage: (Ac)2-L-Lys-D-Ala-|-D-Ala. Also transpeptidation of peptidyl-alanyl moieties that are N-acyl substituents of D-alanine.</text>
        <dbReference type="EC" id="3.4.16.4"/>
    </reaction>
</comment>
<dbReference type="InterPro" id="IPR001264">
    <property type="entry name" value="Glyco_trans_51"/>
</dbReference>
<keyword evidence="10" id="KW-0133">Cell shape</keyword>
<keyword evidence="9" id="KW-0378">Hydrolase</keyword>
<evidence type="ECO:0000256" key="3">
    <source>
        <dbReference type="ARBA" id="ARBA00007739"/>
    </source>
</evidence>
<evidence type="ECO:0000256" key="11">
    <source>
        <dbReference type="ARBA" id="ARBA00022984"/>
    </source>
</evidence>
<evidence type="ECO:0000256" key="6">
    <source>
        <dbReference type="ARBA" id="ARBA00022670"/>
    </source>
</evidence>
<dbReference type="Gene3D" id="1.10.3810.10">
    <property type="entry name" value="Biosynthetic peptidoglycan transglycosylase-like"/>
    <property type="match status" value="1"/>
</dbReference>
<dbReference type="Gene3D" id="3.40.710.10">
    <property type="entry name" value="DD-peptidase/beta-lactamase superfamily"/>
    <property type="match status" value="1"/>
</dbReference>
<evidence type="ECO:0000313" key="20">
    <source>
        <dbReference type="EMBL" id="OGM79747.1"/>
    </source>
</evidence>
<evidence type="ECO:0000256" key="12">
    <source>
        <dbReference type="ARBA" id="ARBA00023136"/>
    </source>
</evidence>
<protein>
    <submittedName>
        <fullName evidence="20">Uncharacterized protein</fullName>
    </submittedName>
</protein>
<name>A0A1F8CTU3_9BACT</name>
<dbReference type="Pfam" id="PF00905">
    <property type="entry name" value="Transpeptidase"/>
    <property type="match status" value="1"/>
</dbReference>
<dbReference type="InterPro" id="IPR036950">
    <property type="entry name" value="PBP_transglycosylase"/>
</dbReference>
<feature type="transmembrane region" description="Helical" evidence="17">
    <location>
        <begin position="61"/>
        <end position="82"/>
    </location>
</feature>
<dbReference type="InterPro" id="IPR001460">
    <property type="entry name" value="PCN-bd_Tpept"/>
</dbReference>
<feature type="transmembrane region" description="Helical" evidence="17">
    <location>
        <begin position="27"/>
        <end position="49"/>
    </location>
</feature>
<proteinExistence type="inferred from homology"/>
<evidence type="ECO:0000256" key="5">
    <source>
        <dbReference type="ARBA" id="ARBA00022645"/>
    </source>
</evidence>
<dbReference type="STRING" id="1802538.A2382_03280"/>
<comment type="similarity">
    <text evidence="2">In the C-terminal section; belongs to the transpeptidase family.</text>
</comment>
<dbReference type="GO" id="GO:0071555">
    <property type="term" value="P:cell wall organization"/>
    <property type="evidence" value="ECO:0007669"/>
    <property type="project" value="UniProtKB-KW"/>
</dbReference>
<dbReference type="InterPro" id="IPR023346">
    <property type="entry name" value="Lysozyme-like_dom_sf"/>
</dbReference>
<dbReference type="SUPFAM" id="SSF53955">
    <property type="entry name" value="Lysozyme-like"/>
    <property type="match status" value="1"/>
</dbReference>
<dbReference type="GO" id="GO:0006508">
    <property type="term" value="P:proteolysis"/>
    <property type="evidence" value="ECO:0007669"/>
    <property type="project" value="UniProtKB-KW"/>
</dbReference>
<gene>
    <name evidence="20" type="ORF">A2382_03280</name>
</gene>
<keyword evidence="7" id="KW-0328">Glycosyltransferase</keyword>
<dbReference type="EMBL" id="MGHY01000008">
    <property type="protein sequence ID" value="OGM79747.1"/>
    <property type="molecule type" value="Genomic_DNA"/>
</dbReference>
<keyword evidence="13" id="KW-0511">Multifunctional enzyme</keyword>
<keyword evidence="5" id="KW-0121">Carboxypeptidase</keyword>
<dbReference type="PANTHER" id="PTHR32282:SF11">
    <property type="entry name" value="PENICILLIN-BINDING PROTEIN 1B"/>
    <property type="match status" value="1"/>
</dbReference>
<evidence type="ECO:0000256" key="9">
    <source>
        <dbReference type="ARBA" id="ARBA00022801"/>
    </source>
</evidence>
<keyword evidence="6" id="KW-0645">Protease</keyword>
<evidence type="ECO:0000256" key="15">
    <source>
        <dbReference type="ARBA" id="ARBA00034000"/>
    </source>
</evidence>
<evidence type="ECO:0000259" key="19">
    <source>
        <dbReference type="Pfam" id="PF00912"/>
    </source>
</evidence>
<dbReference type="Pfam" id="PF00912">
    <property type="entry name" value="Transgly"/>
    <property type="match status" value="1"/>
</dbReference>
<evidence type="ECO:0000256" key="2">
    <source>
        <dbReference type="ARBA" id="ARBA00007090"/>
    </source>
</evidence>
<dbReference type="GO" id="GO:0005886">
    <property type="term" value="C:plasma membrane"/>
    <property type="evidence" value="ECO:0007669"/>
    <property type="project" value="UniProtKB-SubCell"/>
</dbReference>
<keyword evidence="11" id="KW-0573">Peptidoglycan synthesis</keyword>
<dbReference type="GO" id="GO:0030288">
    <property type="term" value="C:outer membrane-bounded periplasmic space"/>
    <property type="evidence" value="ECO:0007669"/>
    <property type="project" value="TreeGrafter"/>
</dbReference>
<accession>A0A1F8CTU3</accession>
<dbReference type="GO" id="GO:0009002">
    <property type="term" value="F:serine-type D-Ala-D-Ala carboxypeptidase activity"/>
    <property type="evidence" value="ECO:0007669"/>
    <property type="project" value="UniProtKB-EC"/>
</dbReference>
<dbReference type="Proteomes" id="UP000178999">
    <property type="component" value="Unassembled WGS sequence"/>
</dbReference>
<feature type="domain" description="Glycosyl transferase family 51" evidence="19">
    <location>
        <begin position="110"/>
        <end position="283"/>
    </location>
</feature>
<feature type="domain" description="Penicillin-binding protein transpeptidase" evidence="18">
    <location>
        <begin position="371"/>
        <end position="642"/>
    </location>
</feature>
<evidence type="ECO:0000256" key="4">
    <source>
        <dbReference type="ARBA" id="ARBA00022475"/>
    </source>
</evidence>
<reference evidence="20 21" key="1">
    <citation type="journal article" date="2016" name="Nat. Commun.">
        <title>Thousands of microbial genomes shed light on interconnected biogeochemical processes in an aquifer system.</title>
        <authorList>
            <person name="Anantharaman K."/>
            <person name="Brown C.T."/>
            <person name="Hug L.A."/>
            <person name="Sharon I."/>
            <person name="Castelle C.J."/>
            <person name="Probst A.J."/>
            <person name="Thomas B.C."/>
            <person name="Singh A."/>
            <person name="Wilkins M.J."/>
            <person name="Karaoz U."/>
            <person name="Brodie E.L."/>
            <person name="Williams K.H."/>
            <person name="Hubbard S.S."/>
            <person name="Banfield J.F."/>
        </authorList>
    </citation>
    <scope>NUCLEOTIDE SEQUENCE [LARGE SCALE GENOMIC DNA]</scope>
</reference>
<keyword evidence="14" id="KW-0961">Cell wall biogenesis/degradation</keyword>
<keyword evidence="8" id="KW-0808">Transferase</keyword>
<comment type="catalytic activity">
    <reaction evidence="16">
        <text>[GlcNAc-(1-&gt;4)-Mur2Ac(oyl-L-Ala-gamma-D-Glu-L-Lys-D-Ala-D-Ala)](n)-di-trans,octa-cis-undecaprenyl diphosphate + beta-D-GlcNAc-(1-&gt;4)-Mur2Ac(oyl-L-Ala-gamma-D-Glu-L-Lys-D-Ala-D-Ala)-di-trans,octa-cis-undecaprenyl diphosphate = [GlcNAc-(1-&gt;4)-Mur2Ac(oyl-L-Ala-gamma-D-Glu-L-Lys-D-Ala-D-Ala)](n+1)-di-trans,octa-cis-undecaprenyl diphosphate + di-trans,octa-cis-undecaprenyl diphosphate + H(+)</text>
        <dbReference type="Rhea" id="RHEA:23708"/>
        <dbReference type="Rhea" id="RHEA-COMP:9602"/>
        <dbReference type="Rhea" id="RHEA-COMP:9603"/>
        <dbReference type="ChEBI" id="CHEBI:15378"/>
        <dbReference type="ChEBI" id="CHEBI:58405"/>
        <dbReference type="ChEBI" id="CHEBI:60033"/>
        <dbReference type="ChEBI" id="CHEBI:78435"/>
        <dbReference type="EC" id="2.4.99.28"/>
    </reaction>
</comment>
<dbReference type="GO" id="GO:0008360">
    <property type="term" value="P:regulation of cell shape"/>
    <property type="evidence" value="ECO:0007669"/>
    <property type="project" value="UniProtKB-KW"/>
</dbReference>
<dbReference type="PANTHER" id="PTHR32282">
    <property type="entry name" value="BINDING PROTEIN TRANSPEPTIDASE, PUTATIVE-RELATED"/>
    <property type="match status" value="1"/>
</dbReference>
<keyword evidence="12 17" id="KW-0472">Membrane</keyword>
<keyword evidence="4" id="KW-1003">Cell membrane</keyword>
<keyword evidence="17" id="KW-1133">Transmembrane helix</keyword>
<evidence type="ECO:0000259" key="18">
    <source>
        <dbReference type="Pfam" id="PF00905"/>
    </source>
</evidence>
<evidence type="ECO:0000313" key="21">
    <source>
        <dbReference type="Proteomes" id="UP000178999"/>
    </source>
</evidence>
<evidence type="ECO:0000256" key="1">
    <source>
        <dbReference type="ARBA" id="ARBA00004236"/>
    </source>
</evidence>
<dbReference type="GO" id="GO:0008658">
    <property type="term" value="F:penicillin binding"/>
    <property type="evidence" value="ECO:0007669"/>
    <property type="project" value="InterPro"/>
</dbReference>
<organism evidence="20 21">
    <name type="scientific">Candidatus Woesebacteria bacterium RIFOXYB1_FULL_38_16</name>
    <dbReference type="NCBI Taxonomy" id="1802538"/>
    <lineage>
        <taxon>Bacteria</taxon>
        <taxon>Candidatus Woeseibacteriota</taxon>
    </lineage>
</organism>